<evidence type="ECO:0000313" key="2">
    <source>
        <dbReference type="EMBL" id="TJZ53681.1"/>
    </source>
</evidence>
<accession>A0A4U0NHI4</accession>
<keyword evidence="2" id="KW-0813">Transport</keyword>
<keyword evidence="3" id="KW-1185">Reference proteome</keyword>
<gene>
    <name evidence="2" type="ORF">FAZ15_16765</name>
</gene>
<dbReference type="OrthoDB" id="1274648at2"/>
<evidence type="ECO:0000256" key="1">
    <source>
        <dbReference type="SAM" id="MobiDB-lite"/>
    </source>
</evidence>
<evidence type="ECO:0000313" key="3">
    <source>
        <dbReference type="Proteomes" id="UP000306808"/>
    </source>
</evidence>
<dbReference type="Proteomes" id="UP000306808">
    <property type="component" value="Unassembled WGS sequence"/>
</dbReference>
<reference evidence="2 3" key="1">
    <citation type="submission" date="2019-04" db="EMBL/GenBank/DDBJ databases">
        <title>Sphingobacterium olei sp. nov., isolated from oil-contaminated soil.</title>
        <authorList>
            <person name="Liu B."/>
        </authorList>
    </citation>
    <scope>NUCLEOTIDE SEQUENCE [LARGE SCALE GENOMIC DNA]</scope>
    <source>
        <strain evidence="2 3">HAL-9</strain>
    </source>
</reference>
<comment type="caution">
    <text evidence="2">The sequence shown here is derived from an EMBL/GenBank/DDBJ whole genome shotgun (WGS) entry which is preliminary data.</text>
</comment>
<protein>
    <submittedName>
        <fullName evidence="2">PTS sugar transporter subunit IIBC</fullName>
    </submittedName>
</protein>
<keyword evidence="2" id="KW-0762">Sugar transport</keyword>
<name>A0A4U0NHI4_9SPHI</name>
<dbReference type="AlphaFoldDB" id="A0A4U0NHI4"/>
<feature type="region of interest" description="Disordered" evidence="1">
    <location>
        <begin position="56"/>
        <end position="75"/>
    </location>
</feature>
<sequence length="75" mass="8616">MQQISTRVFSDRKVSIVQAIKILKKNGIETNEKQVKEILDFLYLLAKMHSNKNAQDTLIDNTTGKGYRTSKHHLS</sequence>
<proteinExistence type="predicted"/>
<organism evidence="2 3">
    <name type="scientific">Sphingobacterium olei</name>
    <dbReference type="NCBI Taxonomy" id="2571155"/>
    <lineage>
        <taxon>Bacteria</taxon>
        <taxon>Pseudomonadati</taxon>
        <taxon>Bacteroidota</taxon>
        <taxon>Sphingobacteriia</taxon>
        <taxon>Sphingobacteriales</taxon>
        <taxon>Sphingobacteriaceae</taxon>
        <taxon>Sphingobacterium</taxon>
    </lineage>
</organism>
<dbReference type="EMBL" id="SUME01000007">
    <property type="protein sequence ID" value="TJZ53681.1"/>
    <property type="molecule type" value="Genomic_DNA"/>
</dbReference>